<reference evidence="5" key="2">
    <citation type="submission" date="2016-01" db="EMBL/GenBank/DDBJ databases">
        <title>Six Aerococcus type strain genome sequencing and assembly using PacBio and Illumina Hiseq.</title>
        <authorList>
            <person name="Carkaci D."/>
            <person name="Dargis R."/>
            <person name="Nielsen X.C."/>
            <person name="Skovgaard O."/>
            <person name="Fuursted K."/>
            <person name="Christensen J.J."/>
        </authorList>
    </citation>
    <scope>NUCLEOTIDE SEQUENCE [LARGE SCALE GENOMIC DNA]</scope>
    <source>
        <strain evidence="5">CCUG28094</strain>
    </source>
</reference>
<organism evidence="4 5">
    <name type="scientific">Aerococcus urinaeequi</name>
    <dbReference type="NCBI Taxonomy" id="51665"/>
    <lineage>
        <taxon>Bacteria</taxon>
        <taxon>Bacillati</taxon>
        <taxon>Bacillota</taxon>
        <taxon>Bacilli</taxon>
        <taxon>Lactobacillales</taxon>
        <taxon>Aerococcaceae</taxon>
        <taxon>Aerococcus</taxon>
    </lineage>
</organism>
<evidence type="ECO:0000313" key="4">
    <source>
        <dbReference type="EMBL" id="AMB97946.1"/>
    </source>
</evidence>
<evidence type="ECO:0000313" key="5">
    <source>
        <dbReference type="Proteomes" id="UP000067698"/>
    </source>
</evidence>
<dbReference type="PROSITE" id="PS51257">
    <property type="entry name" value="PROKAR_LIPOPROTEIN"/>
    <property type="match status" value="1"/>
</dbReference>
<dbReference type="Pfam" id="PF00497">
    <property type="entry name" value="SBP_bac_3"/>
    <property type="match status" value="1"/>
</dbReference>
<gene>
    <name evidence="4" type="ORF">AWM74_06765</name>
</gene>
<dbReference type="Gene3D" id="3.40.190.10">
    <property type="entry name" value="Periplasmic binding protein-like II"/>
    <property type="match status" value="2"/>
</dbReference>
<evidence type="ECO:0000256" key="2">
    <source>
        <dbReference type="SAM" id="SignalP"/>
    </source>
</evidence>
<name>A0AAC8X159_9LACT</name>
<reference evidence="4 5" key="1">
    <citation type="journal article" date="2016" name="Genome Announc.">
        <title>Complete Genome Sequences of Aerococcus christensenii CCUG 28831T, Aerococcus sanguinicola CCUG 43001T, Aerococcus urinae CCUG 36881T, Aerococcus urinaeequi CCUG 28094T, Aerococcus urinaehominis CCUG 42038 BT, and Aerococcus viridans CCUG 4311T.</title>
        <authorList>
            <person name="Carkaci D."/>
            <person name="Dargis R."/>
            <person name="Nielsen X.C."/>
            <person name="Skovgaard O."/>
            <person name="Fuursted K."/>
            <person name="Christensen J.J."/>
        </authorList>
    </citation>
    <scope>NUCLEOTIDE SEQUENCE [LARGE SCALE GENOMIC DNA]</scope>
    <source>
        <strain evidence="4 5">CCUG28094</strain>
    </source>
</reference>
<sequence>MKKKPTFLRWGLLTFAATAVLAACGSAEATDEDAAASSNPDAETVVVGTGNAYQPFVYLDENGELTGYDVAVLEAIDEKLDDYNFEYESSDFKNILTSLSAGKIDLAAHQYEYNDERAEKYLYGEVGYTDYTLYIVNIAGDKQYATLDDLQGKKVFASPGSNVAYLLEQYNSEHENADEQISIIYNEGANEIFVSGLQNGTADAGILTKYDTNKYNEQFDANLEIASEPISVSKTYFLYDKVDEELKEAVDGALQELIDDGTLAELSVEYLGDDYTK</sequence>
<evidence type="ECO:0000256" key="1">
    <source>
        <dbReference type="ARBA" id="ARBA00022729"/>
    </source>
</evidence>
<dbReference type="SUPFAM" id="SSF53850">
    <property type="entry name" value="Periplasmic binding protein-like II"/>
    <property type="match status" value="1"/>
</dbReference>
<dbReference type="PANTHER" id="PTHR35936:SF18">
    <property type="entry name" value="L-CYSTINE-BINDING PROTEIN TCYJ"/>
    <property type="match status" value="1"/>
</dbReference>
<proteinExistence type="predicted"/>
<dbReference type="InterPro" id="IPR001638">
    <property type="entry name" value="Solute-binding_3/MltF_N"/>
</dbReference>
<dbReference type="EMBL" id="CP014162">
    <property type="protein sequence ID" value="AMB97946.1"/>
    <property type="molecule type" value="Genomic_DNA"/>
</dbReference>
<dbReference type="RefSeq" id="WP_026465480.1">
    <property type="nucleotide sequence ID" value="NZ_CP014162.1"/>
</dbReference>
<feature type="domain" description="Solute-binding protein family 3/N-terminal" evidence="3">
    <location>
        <begin position="44"/>
        <end position="274"/>
    </location>
</feature>
<feature type="chain" id="PRO_5042096209" evidence="2">
    <location>
        <begin position="30"/>
        <end position="277"/>
    </location>
</feature>
<dbReference type="AlphaFoldDB" id="A0AAC8X159"/>
<accession>A0AAC8X159</accession>
<dbReference type="GeneID" id="92867257"/>
<dbReference type="PANTHER" id="PTHR35936">
    <property type="entry name" value="MEMBRANE-BOUND LYTIC MUREIN TRANSGLYCOSYLASE F"/>
    <property type="match status" value="1"/>
</dbReference>
<dbReference type="Proteomes" id="UP000067698">
    <property type="component" value="Chromosome"/>
</dbReference>
<protein>
    <submittedName>
        <fullName evidence="4">L-cystine-binding protein TcyK</fullName>
    </submittedName>
</protein>
<dbReference type="SMART" id="SM00062">
    <property type="entry name" value="PBPb"/>
    <property type="match status" value="1"/>
</dbReference>
<feature type="signal peptide" evidence="2">
    <location>
        <begin position="1"/>
        <end position="29"/>
    </location>
</feature>
<keyword evidence="1 2" id="KW-0732">Signal</keyword>
<evidence type="ECO:0000259" key="3">
    <source>
        <dbReference type="SMART" id="SM00062"/>
    </source>
</evidence>